<dbReference type="InterPro" id="IPR028344">
    <property type="entry name" value="ParE1/4"/>
</dbReference>
<evidence type="ECO:0000256" key="2">
    <source>
        <dbReference type="PIRNR" id="PIRNR029218"/>
    </source>
</evidence>
<organism evidence="3 4">
    <name type="scientific">Xaviernesmea oryzae</name>
    <dbReference type="NCBI Taxonomy" id="464029"/>
    <lineage>
        <taxon>Bacteria</taxon>
        <taxon>Pseudomonadati</taxon>
        <taxon>Pseudomonadota</taxon>
        <taxon>Alphaproteobacteria</taxon>
        <taxon>Hyphomicrobiales</taxon>
        <taxon>Rhizobiaceae</taxon>
        <taxon>Rhizobium/Agrobacterium group</taxon>
        <taxon>Xaviernesmea</taxon>
    </lineage>
</organism>
<evidence type="ECO:0000313" key="4">
    <source>
        <dbReference type="Proteomes" id="UP000192903"/>
    </source>
</evidence>
<dbReference type="EMBL" id="FXAF01000001">
    <property type="protein sequence ID" value="SME97435.1"/>
    <property type="molecule type" value="Genomic_DNA"/>
</dbReference>
<evidence type="ECO:0000313" key="3">
    <source>
        <dbReference type="EMBL" id="SME97435.1"/>
    </source>
</evidence>
<comment type="similarity">
    <text evidence="2">Belongs to the RelE toxin family.</text>
</comment>
<protein>
    <recommendedName>
        <fullName evidence="2">Toxin</fullName>
    </recommendedName>
</protein>
<evidence type="ECO:0000256" key="1">
    <source>
        <dbReference type="ARBA" id="ARBA00022649"/>
    </source>
</evidence>
<dbReference type="Proteomes" id="UP000192903">
    <property type="component" value="Unassembled WGS sequence"/>
</dbReference>
<reference evidence="4" key="1">
    <citation type="submission" date="2017-04" db="EMBL/GenBank/DDBJ databases">
        <authorList>
            <person name="Varghese N."/>
            <person name="Submissions S."/>
        </authorList>
    </citation>
    <scope>NUCLEOTIDE SEQUENCE [LARGE SCALE GENOMIC DNA]</scope>
    <source>
        <strain evidence="4">B4P</strain>
    </source>
</reference>
<dbReference type="PIRSF" id="PIRSF029218">
    <property type="entry name" value="ParE"/>
    <property type="match status" value="1"/>
</dbReference>
<dbReference type="OrthoDB" id="7173315at2"/>
<keyword evidence="1" id="KW-1277">Toxin-antitoxin system</keyword>
<name>A0A1X7CJA4_9HYPH</name>
<sequence>MKTLIFAPKAIADIDRIYDYTEEKWGSDQAEDYTFGIRDFCNGLAAGEKAGRSIEAIKSGYRSLPYKSHFIIFRQTAARVIIVRILHQRMNIARHL</sequence>
<accession>A0A1X7CJA4</accession>
<gene>
    <name evidence="3" type="ORF">SAMN02982989_0378</name>
</gene>
<dbReference type="RefSeq" id="WP_085419693.1">
    <property type="nucleotide sequence ID" value="NZ_FXAF01000001.1"/>
</dbReference>
<dbReference type="AlphaFoldDB" id="A0A1X7CJA4"/>
<dbReference type="Pfam" id="PF05016">
    <property type="entry name" value="ParE_toxin"/>
    <property type="match status" value="1"/>
</dbReference>
<proteinExistence type="inferred from homology"/>
<dbReference type="InterPro" id="IPR035093">
    <property type="entry name" value="RelE/ParE_toxin_dom_sf"/>
</dbReference>
<dbReference type="Gene3D" id="3.30.2310.20">
    <property type="entry name" value="RelE-like"/>
    <property type="match status" value="1"/>
</dbReference>
<keyword evidence="4" id="KW-1185">Reference proteome</keyword>
<dbReference type="STRING" id="464029.SAMN02982989_0378"/>
<dbReference type="InterPro" id="IPR007712">
    <property type="entry name" value="RelE/ParE_toxin"/>
</dbReference>